<dbReference type="EMBL" id="SNTY01000010">
    <property type="protein sequence ID" value="TEU30278.1"/>
    <property type="molecule type" value="Genomic_DNA"/>
</dbReference>
<dbReference type="OrthoDB" id="1524053at2"/>
<feature type="transmembrane region" description="Helical" evidence="1">
    <location>
        <begin position="93"/>
        <end position="110"/>
    </location>
</feature>
<feature type="transmembrane region" description="Helical" evidence="1">
    <location>
        <begin position="29"/>
        <end position="51"/>
    </location>
</feature>
<keyword evidence="4" id="KW-1185">Reference proteome</keyword>
<feature type="transmembrane region" description="Helical" evidence="1">
    <location>
        <begin position="117"/>
        <end position="136"/>
    </location>
</feature>
<organism evidence="3 4">
    <name type="scientific">Alkanindiges illinoisensis</name>
    <dbReference type="NCBI Taxonomy" id="197183"/>
    <lineage>
        <taxon>Bacteria</taxon>
        <taxon>Pseudomonadati</taxon>
        <taxon>Pseudomonadota</taxon>
        <taxon>Gammaproteobacteria</taxon>
        <taxon>Moraxellales</taxon>
        <taxon>Moraxellaceae</taxon>
        <taxon>Alkanindiges</taxon>
    </lineage>
</organism>
<reference evidence="3 4" key="1">
    <citation type="submission" date="2019-03" db="EMBL/GenBank/DDBJ databases">
        <title>Alkanindiges illinoisensis: a potential pathogenic isolated from ascites of a gastric cancer patient with abdominal metastasis.</title>
        <authorList>
            <person name="Hu X."/>
            <person name="Yang B."/>
            <person name="Yan X."/>
            <person name="Lin L."/>
            <person name="Zhao H."/>
            <person name="Zhou F."/>
            <person name="Su B."/>
            <person name="Chen J."/>
            <person name="Rui Y."/>
            <person name="Wang Q."/>
            <person name="Zheng L."/>
        </authorList>
    </citation>
    <scope>NUCLEOTIDE SEQUENCE [LARGE SCALE GENOMIC DNA]</scope>
    <source>
        <strain evidence="3 4">NFYY 23406</strain>
    </source>
</reference>
<feature type="transmembrane region" description="Helical" evidence="1">
    <location>
        <begin position="210"/>
        <end position="229"/>
    </location>
</feature>
<feature type="transmembrane region" description="Helical" evidence="1">
    <location>
        <begin position="63"/>
        <end position="87"/>
    </location>
</feature>
<gene>
    <name evidence="3" type="ORF">E2B99_02780</name>
</gene>
<dbReference type="Pfam" id="PF00892">
    <property type="entry name" value="EamA"/>
    <property type="match status" value="2"/>
</dbReference>
<dbReference type="SUPFAM" id="SSF103481">
    <property type="entry name" value="Multidrug resistance efflux transporter EmrE"/>
    <property type="match status" value="2"/>
</dbReference>
<dbReference type="STRING" id="1120977.GCA_000619845_02767"/>
<evidence type="ECO:0000313" key="3">
    <source>
        <dbReference type="EMBL" id="TEU30278.1"/>
    </source>
</evidence>
<keyword evidence="1" id="KW-0472">Membrane</keyword>
<keyword evidence="1" id="KW-0812">Transmembrane</keyword>
<feature type="transmembrane region" description="Helical" evidence="1">
    <location>
        <begin position="179"/>
        <end position="198"/>
    </location>
</feature>
<comment type="caution">
    <text evidence="3">The sequence shown here is derived from an EMBL/GenBank/DDBJ whole genome shotgun (WGS) entry which is preliminary data.</text>
</comment>
<proteinExistence type="predicted"/>
<evidence type="ECO:0000259" key="2">
    <source>
        <dbReference type="Pfam" id="PF00892"/>
    </source>
</evidence>
<name>A0A4Y7XGA0_9GAMM</name>
<keyword evidence="1" id="KW-1133">Transmembrane helix</keyword>
<dbReference type="Gene3D" id="1.10.3730.20">
    <property type="match status" value="1"/>
</dbReference>
<dbReference type="InterPro" id="IPR000620">
    <property type="entry name" value="EamA_dom"/>
</dbReference>
<feature type="transmembrane region" description="Helical" evidence="1">
    <location>
        <begin position="241"/>
        <end position="263"/>
    </location>
</feature>
<dbReference type="AlphaFoldDB" id="A0A4Y7XGA0"/>
<dbReference type="Proteomes" id="UP000297834">
    <property type="component" value="Unassembled WGS sequence"/>
</dbReference>
<feature type="transmembrane region" description="Helical" evidence="1">
    <location>
        <begin position="148"/>
        <end position="167"/>
    </location>
</feature>
<dbReference type="RefSeq" id="WP_134243458.1">
    <property type="nucleotide sequence ID" value="NZ_SNTY01000010.1"/>
</dbReference>
<sequence length="289" mass="31355">MMYLLIAALCSVLVSLLLKWSKPRGFSAIALISWNYVAAIGLTAVLLKPDLTSLQHISNASKLAFLALGILLPSIFVMLSRALQYAGLIKTEVAQRMSLVLSLLAAFLLFAETMSWLKLLGIALGLCGVLGLIISCKTGNTSVSPLKHSGWLLLTVWAGYAAVDVLLKYISSLSYSTSTALFASFSIALLLLLAWQAVQRQFKPLLQPRHAALGLLLGTLNFCNIWFYIKAHQQLASNPAIIFASMNILVVILGVIAGVVLFQEKLKKSGWGFVGLSLLAIVVLYYAKR</sequence>
<feature type="transmembrane region" description="Helical" evidence="1">
    <location>
        <begin position="269"/>
        <end position="287"/>
    </location>
</feature>
<protein>
    <submittedName>
        <fullName evidence="3">EamA family transporter</fullName>
    </submittedName>
</protein>
<dbReference type="InterPro" id="IPR037185">
    <property type="entry name" value="EmrE-like"/>
</dbReference>
<feature type="domain" description="EamA" evidence="2">
    <location>
        <begin position="152"/>
        <end position="285"/>
    </location>
</feature>
<dbReference type="GO" id="GO:0016020">
    <property type="term" value="C:membrane"/>
    <property type="evidence" value="ECO:0007669"/>
    <property type="project" value="InterPro"/>
</dbReference>
<feature type="domain" description="EamA" evidence="2">
    <location>
        <begin position="2"/>
        <end position="133"/>
    </location>
</feature>
<accession>A0A4Y7XGA0</accession>
<evidence type="ECO:0000256" key="1">
    <source>
        <dbReference type="SAM" id="Phobius"/>
    </source>
</evidence>
<evidence type="ECO:0000313" key="4">
    <source>
        <dbReference type="Proteomes" id="UP000297834"/>
    </source>
</evidence>